<name>A0A371EEA9_MUCPR</name>
<accession>A0A371EEA9</accession>
<proteinExistence type="predicted"/>
<organism evidence="1 2">
    <name type="scientific">Mucuna pruriens</name>
    <name type="common">Velvet bean</name>
    <name type="synonym">Dolichos pruriens</name>
    <dbReference type="NCBI Taxonomy" id="157652"/>
    <lineage>
        <taxon>Eukaryota</taxon>
        <taxon>Viridiplantae</taxon>
        <taxon>Streptophyta</taxon>
        <taxon>Embryophyta</taxon>
        <taxon>Tracheophyta</taxon>
        <taxon>Spermatophyta</taxon>
        <taxon>Magnoliopsida</taxon>
        <taxon>eudicotyledons</taxon>
        <taxon>Gunneridae</taxon>
        <taxon>Pentapetalae</taxon>
        <taxon>rosids</taxon>
        <taxon>fabids</taxon>
        <taxon>Fabales</taxon>
        <taxon>Fabaceae</taxon>
        <taxon>Papilionoideae</taxon>
        <taxon>50 kb inversion clade</taxon>
        <taxon>NPAAA clade</taxon>
        <taxon>indigoferoid/millettioid clade</taxon>
        <taxon>Phaseoleae</taxon>
        <taxon>Mucuna</taxon>
    </lineage>
</organism>
<evidence type="ECO:0000313" key="1">
    <source>
        <dbReference type="EMBL" id="RDX64375.1"/>
    </source>
</evidence>
<evidence type="ECO:0000313" key="2">
    <source>
        <dbReference type="Proteomes" id="UP000257109"/>
    </source>
</evidence>
<feature type="non-terminal residue" evidence="1">
    <location>
        <position position="152"/>
    </location>
</feature>
<gene>
    <name evidence="1" type="ORF">CR513_57079</name>
</gene>
<dbReference type="AlphaFoldDB" id="A0A371EEA9"/>
<dbReference type="Proteomes" id="UP000257109">
    <property type="component" value="Unassembled WGS sequence"/>
</dbReference>
<protein>
    <submittedName>
        <fullName evidence="1">Uncharacterized protein</fullName>
    </submittedName>
</protein>
<keyword evidence="2" id="KW-1185">Reference proteome</keyword>
<comment type="caution">
    <text evidence="1">The sequence shown here is derived from an EMBL/GenBank/DDBJ whole genome shotgun (WGS) entry which is preliminary data.</text>
</comment>
<dbReference type="EMBL" id="QJKJ01014415">
    <property type="protein sequence ID" value="RDX64375.1"/>
    <property type="molecule type" value="Genomic_DNA"/>
</dbReference>
<reference evidence="1" key="1">
    <citation type="submission" date="2018-05" db="EMBL/GenBank/DDBJ databases">
        <title>Draft genome of Mucuna pruriens seed.</title>
        <authorList>
            <person name="Nnadi N.E."/>
            <person name="Vos R."/>
            <person name="Hasami M.H."/>
            <person name="Devisetty U.K."/>
            <person name="Aguiy J.C."/>
        </authorList>
    </citation>
    <scope>NUCLEOTIDE SEQUENCE [LARGE SCALE GENOMIC DNA]</scope>
    <source>
        <strain evidence="1">JCA_2017</strain>
    </source>
</reference>
<sequence length="152" mass="17892">MAKRLFKVTTKLKLLTIMVKALSSRDSNQILLEEKLKNGFYTFNEIHIQTSSFSTSIFNEYMSFHVCNIHSKFYNQVFTTCNDNSSSIFLITWNSKLGHTNSKIIELMFQSDGGKEYYPITEYLHSCGIIHKFPCLYTQPKWDYRKKTLTHY</sequence>